<organism evidence="7 8">
    <name type="scientific">Candidatus Zambryskibacteria bacterium RIFCSPLOWO2_12_FULL_39_16</name>
    <dbReference type="NCBI Taxonomy" id="1802775"/>
    <lineage>
        <taxon>Bacteria</taxon>
        <taxon>Candidatus Zambryskiibacteriota</taxon>
    </lineage>
</organism>
<evidence type="ECO:0000256" key="4">
    <source>
        <dbReference type="ARBA" id="ARBA00022989"/>
    </source>
</evidence>
<keyword evidence="3 6" id="KW-0812">Transmembrane</keyword>
<keyword evidence="2" id="KW-0488">Methylation</keyword>
<keyword evidence="5 6" id="KW-0472">Membrane</keyword>
<evidence type="ECO:0000313" key="7">
    <source>
        <dbReference type="EMBL" id="OHB12678.1"/>
    </source>
</evidence>
<dbReference type="GO" id="GO:0015627">
    <property type="term" value="C:type II protein secretion system complex"/>
    <property type="evidence" value="ECO:0007669"/>
    <property type="project" value="InterPro"/>
</dbReference>
<feature type="transmembrane region" description="Helical" evidence="6">
    <location>
        <begin position="20"/>
        <end position="40"/>
    </location>
</feature>
<dbReference type="PANTHER" id="PTHR30093">
    <property type="entry name" value="GENERAL SECRETION PATHWAY PROTEIN G"/>
    <property type="match status" value="1"/>
</dbReference>
<dbReference type="Pfam" id="PF07963">
    <property type="entry name" value="N_methyl"/>
    <property type="match status" value="1"/>
</dbReference>
<accession>A0A1G2UTK2</accession>
<dbReference type="PRINTS" id="PR00813">
    <property type="entry name" value="BCTERIALGSPG"/>
</dbReference>
<dbReference type="InterPro" id="IPR045584">
    <property type="entry name" value="Pilin-like"/>
</dbReference>
<evidence type="ECO:0000256" key="5">
    <source>
        <dbReference type="ARBA" id="ARBA00023136"/>
    </source>
</evidence>
<dbReference type="InterPro" id="IPR000983">
    <property type="entry name" value="Bac_GSPG_pilin"/>
</dbReference>
<reference evidence="7 8" key="1">
    <citation type="journal article" date="2016" name="Nat. Commun.">
        <title>Thousands of microbial genomes shed light on interconnected biogeochemical processes in an aquifer system.</title>
        <authorList>
            <person name="Anantharaman K."/>
            <person name="Brown C.T."/>
            <person name="Hug L.A."/>
            <person name="Sharon I."/>
            <person name="Castelle C.J."/>
            <person name="Probst A.J."/>
            <person name="Thomas B.C."/>
            <person name="Singh A."/>
            <person name="Wilkins M.J."/>
            <person name="Karaoz U."/>
            <person name="Brodie E.L."/>
            <person name="Williams K.H."/>
            <person name="Hubbard S.S."/>
            <person name="Banfield J.F."/>
        </authorList>
    </citation>
    <scope>NUCLEOTIDE SEQUENCE [LARGE SCALE GENOMIC DNA]</scope>
</reference>
<dbReference type="InterPro" id="IPR012902">
    <property type="entry name" value="N_methyl_site"/>
</dbReference>
<evidence type="ECO:0000256" key="1">
    <source>
        <dbReference type="ARBA" id="ARBA00004167"/>
    </source>
</evidence>
<dbReference type="Gene3D" id="3.30.700.10">
    <property type="entry name" value="Glycoprotein, Type 4 Pilin"/>
    <property type="match status" value="1"/>
</dbReference>
<dbReference type="GO" id="GO:0016020">
    <property type="term" value="C:membrane"/>
    <property type="evidence" value="ECO:0007669"/>
    <property type="project" value="UniProtKB-SubCell"/>
</dbReference>
<dbReference type="NCBIfam" id="TIGR02532">
    <property type="entry name" value="IV_pilin_GFxxxE"/>
    <property type="match status" value="1"/>
</dbReference>
<evidence type="ECO:0008006" key="9">
    <source>
        <dbReference type="Google" id="ProtNLM"/>
    </source>
</evidence>
<dbReference type="PANTHER" id="PTHR30093:SF44">
    <property type="entry name" value="TYPE II SECRETION SYSTEM CORE PROTEIN G"/>
    <property type="match status" value="1"/>
</dbReference>
<dbReference type="Proteomes" id="UP000177276">
    <property type="component" value="Unassembled WGS sequence"/>
</dbReference>
<sequence>MSKDTNLYVRVLTKSGFTLIELLVVIAIIGVLSSIVLASLNSARNKGNDAKTKAQLSGLRAAMELYYDNNGSYGTATNSCNNAFDDNIVATYTNNMSSGVTVKCVSTGTGYAVSANLLSVSGADDNWCVDSSGTSRAQDNTQPNGDDTCN</sequence>
<dbReference type="PROSITE" id="PS00409">
    <property type="entry name" value="PROKAR_NTER_METHYL"/>
    <property type="match status" value="1"/>
</dbReference>
<dbReference type="EMBL" id="MHWS01000005">
    <property type="protein sequence ID" value="OHB12678.1"/>
    <property type="molecule type" value="Genomic_DNA"/>
</dbReference>
<name>A0A1G2UTK2_9BACT</name>
<dbReference type="GO" id="GO:0015628">
    <property type="term" value="P:protein secretion by the type II secretion system"/>
    <property type="evidence" value="ECO:0007669"/>
    <property type="project" value="InterPro"/>
</dbReference>
<gene>
    <name evidence="7" type="ORF">A3G46_00590</name>
</gene>
<comment type="caution">
    <text evidence="7">The sequence shown here is derived from an EMBL/GenBank/DDBJ whole genome shotgun (WGS) entry which is preliminary data.</text>
</comment>
<proteinExistence type="predicted"/>
<comment type="subcellular location">
    <subcellularLocation>
        <location evidence="1">Membrane</location>
        <topology evidence="1">Single-pass membrane protein</topology>
    </subcellularLocation>
</comment>
<evidence type="ECO:0000256" key="2">
    <source>
        <dbReference type="ARBA" id="ARBA00022481"/>
    </source>
</evidence>
<protein>
    <recommendedName>
        <fullName evidence="9">Type II secretion system protein GspG C-terminal domain-containing protein</fullName>
    </recommendedName>
</protein>
<evidence type="ECO:0000313" key="8">
    <source>
        <dbReference type="Proteomes" id="UP000177276"/>
    </source>
</evidence>
<dbReference type="SUPFAM" id="SSF54523">
    <property type="entry name" value="Pili subunits"/>
    <property type="match status" value="1"/>
</dbReference>
<evidence type="ECO:0000256" key="3">
    <source>
        <dbReference type="ARBA" id="ARBA00022692"/>
    </source>
</evidence>
<dbReference type="AlphaFoldDB" id="A0A1G2UTK2"/>
<keyword evidence="4 6" id="KW-1133">Transmembrane helix</keyword>
<evidence type="ECO:0000256" key="6">
    <source>
        <dbReference type="SAM" id="Phobius"/>
    </source>
</evidence>